<dbReference type="InterPro" id="IPR055348">
    <property type="entry name" value="DctQ"/>
</dbReference>
<dbReference type="InterPro" id="IPR007387">
    <property type="entry name" value="TRAP_DctQ"/>
</dbReference>
<dbReference type="Pfam" id="PF04290">
    <property type="entry name" value="DctQ"/>
    <property type="match status" value="1"/>
</dbReference>
<dbReference type="HOGENOM" id="CLU_086356_2_1_5"/>
<dbReference type="GO" id="GO:0005886">
    <property type="term" value="C:plasma membrane"/>
    <property type="evidence" value="ECO:0007669"/>
    <property type="project" value="UniProtKB-SubCell"/>
</dbReference>
<comment type="function">
    <text evidence="9">Part of the tripartite ATP-independent periplasmic (TRAP) transport system.</text>
</comment>
<dbReference type="eggNOG" id="COG4665">
    <property type="taxonomic scope" value="Bacteria"/>
</dbReference>
<comment type="subunit">
    <text evidence="9">The complex comprises the extracytoplasmic solute receptor protein and the two transmembrane proteins.</text>
</comment>
<evidence type="ECO:0000256" key="2">
    <source>
        <dbReference type="ARBA" id="ARBA00022448"/>
    </source>
</evidence>
<evidence type="ECO:0000313" key="12">
    <source>
        <dbReference type="Proteomes" id="UP000001591"/>
    </source>
</evidence>
<dbReference type="KEGG" id="rce:RC1_1740"/>
<feature type="transmembrane region" description="Helical" evidence="9">
    <location>
        <begin position="21"/>
        <end position="40"/>
    </location>
</feature>
<comment type="subcellular location">
    <subcellularLocation>
        <location evidence="1 9">Cell inner membrane</location>
        <topology evidence="1 9">Multi-pass membrane protein</topology>
    </subcellularLocation>
</comment>
<feature type="transmembrane region" description="Helical" evidence="9">
    <location>
        <begin position="52"/>
        <end position="71"/>
    </location>
</feature>
<proteinExistence type="inferred from homology"/>
<reference evidence="11 12" key="1">
    <citation type="journal article" date="2010" name="BMC Genomics">
        <title>Metabolic flexibility revealed in the genome of the cyst-forming alpha-1 proteobacterium Rhodospirillum centenum.</title>
        <authorList>
            <person name="Lu Y.K."/>
            <person name="Marden J."/>
            <person name="Han M."/>
            <person name="Swingley W.D."/>
            <person name="Mastrian S.D."/>
            <person name="Chowdhury S.R."/>
            <person name="Hao J."/>
            <person name="Helmy T."/>
            <person name="Kim S."/>
            <person name="Kurdoglu A.A."/>
            <person name="Matthies H.J."/>
            <person name="Rollo D."/>
            <person name="Stothard P."/>
            <person name="Blankenship R.E."/>
            <person name="Bauer C.E."/>
            <person name="Touchman J.W."/>
        </authorList>
    </citation>
    <scope>NUCLEOTIDE SEQUENCE [LARGE SCALE GENOMIC DNA]</scope>
    <source>
        <strain evidence="12">ATCC 51521 / SW</strain>
    </source>
</reference>
<evidence type="ECO:0000256" key="4">
    <source>
        <dbReference type="ARBA" id="ARBA00022519"/>
    </source>
</evidence>
<keyword evidence="4 9" id="KW-0997">Cell inner membrane</keyword>
<accession>B6ITB9</accession>
<evidence type="ECO:0000313" key="11">
    <source>
        <dbReference type="EMBL" id="ACI99137.1"/>
    </source>
</evidence>
<keyword evidence="3" id="KW-1003">Cell membrane</keyword>
<dbReference type="AlphaFoldDB" id="B6ITB9"/>
<dbReference type="EMBL" id="CP000613">
    <property type="protein sequence ID" value="ACI99137.1"/>
    <property type="molecule type" value="Genomic_DNA"/>
</dbReference>
<keyword evidence="7 9" id="KW-0472">Membrane</keyword>
<name>B6ITB9_RHOCS</name>
<keyword evidence="12" id="KW-1185">Reference proteome</keyword>
<protein>
    <recommendedName>
        <fullName evidence="9">TRAP transporter small permease protein</fullName>
    </recommendedName>
</protein>
<evidence type="ECO:0000256" key="8">
    <source>
        <dbReference type="ARBA" id="ARBA00038436"/>
    </source>
</evidence>
<feature type="domain" description="Tripartite ATP-independent periplasmic transporters DctQ component" evidence="10">
    <location>
        <begin position="26"/>
        <end position="159"/>
    </location>
</feature>
<sequence>MGRLLFTIDRISTLVGKAFSWCVLGLTLVVSYEVLMRYVLGAPTSWAYDTSYMLYGALFVMCGAYLLSRNGHVRGDFLYRMWPPRVQAGVDLALYLLFFFPAAVTLIYSGWNFFELSWRMNEHSSFTPDGPPIYPFKGLIPAAGVLLLLQGLVEAARCIVCLRTGSWPPRLHDVVELEEEMLRRHAIADDSDRLAHEHTETSGGLR</sequence>
<dbReference type="Proteomes" id="UP000001591">
    <property type="component" value="Chromosome"/>
</dbReference>
<comment type="similarity">
    <text evidence="8 9">Belongs to the TRAP transporter small permease family.</text>
</comment>
<dbReference type="STRING" id="414684.RC1_1740"/>
<gene>
    <name evidence="11" type="ordered locus">RC1_1740</name>
</gene>
<organism evidence="11 12">
    <name type="scientific">Rhodospirillum centenum (strain ATCC 51521 / SW)</name>
    <dbReference type="NCBI Taxonomy" id="414684"/>
    <lineage>
        <taxon>Bacteria</taxon>
        <taxon>Pseudomonadati</taxon>
        <taxon>Pseudomonadota</taxon>
        <taxon>Alphaproteobacteria</taxon>
        <taxon>Rhodospirillales</taxon>
        <taxon>Rhodospirillaceae</taxon>
        <taxon>Rhodospirillum</taxon>
    </lineage>
</organism>
<dbReference type="PANTHER" id="PTHR35011">
    <property type="entry name" value="2,3-DIKETO-L-GULONATE TRAP TRANSPORTER SMALL PERMEASE PROTEIN YIAM"/>
    <property type="match status" value="1"/>
</dbReference>
<evidence type="ECO:0000256" key="6">
    <source>
        <dbReference type="ARBA" id="ARBA00022989"/>
    </source>
</evidence>
<evidence type="ECO:0000256" key="9">
    <source>
        <dbReference type="RuleBase" id="RU369079"/>
    </source>
</evidence>
<keyword evidence="6 9" id="KW-1133">Transmembrane helix</keyword>
<keyword evidence="2 9" id="KW-0813">Transport</keyword>
<evidence type="ECO:0000256" key="1">
    <source>
        <dbReference type="ARBA" id="ARBA00004429"/>
    </source>
</evidence>
<feature type="transmembrane region" description="Helical" evidence="9">
    <location>
        <begin position="92"/>
        <end position="114"/>
    </location>
</feature>
<keyword evidence="5 9" id="KW-0812">Transmembrane</keyword>
<dbReference type="OrthoDB" id="9794346at2"/>
<evidence type="ECO:0000256" key="7">
    <source>
        <dbReference type="ARBA" id="ARBA00023136"/>
    </source>
</evidence>
<dbReference type="PANTHER" id="PTHR35011:SF4">
    <property type="entry name" value="SLL1102 PROTEIN"/>
    <property type="match status" value="1"/>
</dbReference>
<evidence type="ECO:0000259" key="10">
    <source>
        <dbReference type="Pfam" id="PF04290"/>
    </source>
</evidence>
<evidence type="ECO:0000256" key="3">
    <source>
        <dbReference type="ARBA" id="ARBA00022475"/>
    </source>
</evidence>
<dbReference type="GO" id="GO:0022857">
    <property type="term" value="F:transmembrane transporter activity"/>
    <property type="evidence" value="ECO:0007669"/>
    <property type="project" value="UniProtKB-UniRule"/>
</dbReference>
<evidence type="ECO:0000256" key="5">
    <source>
        <dbReference type="ARBA" id="ARBA00022692"/>
    </source>
</evidence>
<feature type="transmembrane region" description="Helical" evidence="9">
    <location>
        <begin position="134"/>
        <end position="153"/>
    </location>
</feature>
<dbReference type="RefSeq" id="WP_012566922.1">
    <property type="nucleotide sequence ID" value="NC_011420.2"/>
</dbReference>